<dbReference type="Proteomes" id="UP001354989">
    <property type="component" value="Chromosome"/>
</dbReference>
<gene>
    <name evidence="1" type="ORF">PEPS_10820</name>
</gene>
<evidence type="ECO:0000313" key="2">
    <source>
        <dbReference type="Proteomes" id="UP001354989"/>
    </source>
</evidence>
<dbReference type="EMBL" id="AP025292">
    <property type="protein sequence ID" value="BDC98801.1"/>
    <property type="molecule type" value="Genomic_DNA"/>
</dbReference>
<proteinExistence type="predicted"/>
<dbReference type="RefSeq" id="WP_332920455.1">
    <property type="nucleotide sequence ID" value="NZ_AP025292.1"/>
</dbReference>
<dbReference type="Pfam" id="PF14539">
    <property type="entry name" value="DUF4442"/>
    <property type="match status" value="1"/>
</dbReference>
<sequence length="154" mass="17438">MLEIANAMLRKFANEQVPMIEFCQPEITAFSPEALTVKIPFANQTKNHLNSMYFGAMAVGADVAGGLMAFSMIEQQQLPINLVFKDFHANFIKRPEADVLFHCEEGKKIQKMVMECMSSGERVTDEIRITATCPEKFDQELVAEFQLTLSLKKR</sequence>
<reference evidence="1 2" key="1">
    <citation type="submission" date="2021-12" db="EMBL/GenBank/DDBJ databases">
        <title>Genome sequencing of bacteria with rrn-lacking chromosome and rrn-plasmid.</title>
        <authorList>
            <person name="Anda M."/>
            <person name="Iwasaki W."/>
        </authorList>
    </citation>
    <scope>NUCLEOTIDE SEQUENCE [LARGE SCALE GENOMIC DNA]</scope>
    <source>
        <strain evidence="1 2">NBRC 101262</strain>
    </source>
</reference>
<name>A0ABN6LBM4_9BACT</name>
<dbReference type="InterPro" id="IPR027961">
    <property type="entry name" value="DUF4442"/>
</dbReference>
<organism evidence="1 2">
    <name type="scientific">Persicobacter psychrovividus</name>
    <dbReference type="NCBI Taxonomy" id="387638"/>
    <lineage>
        <taxon>Bacteria</taxon>
        <taxon>Pseudomonadati</taxon>
        <taxon>Bacteroidota</taxon>
        <taxon>Cytophagia</taxon>
        <taxon>Cytophagales</taxon>
        <taxon>Persicobacteraceae</taxon>
        <taxon>Persicobacter</taxon>
    </lineage>
</organism>
<dbReference type="SUPFAM" id="SSF54637">
    <property type="entry name" value="Thioesterase/thiol ester dehydrase-isomerase"/>
    <property type="match status" value="1"/>
</dbReference>
<evidence type="ECO:0000313" key="1">
    <source>
        <dbReference type="EMBL" id="BDC98801.1"/>
    </source>
</evidence>
<accession>A0ABN6LBM4</accession>
<keyword evidence="2" id="KW-1185">Reference proteome</keyword>
<dbReference type="InterPro" id="IPR029069">
    <property type="entry name" value="HotDog_dom_sf"/>
</dbReference>
<dbReference type="Gene3D" id="3.10.129.10">
    <property type="entry name" value="Hotdog Thioesterase"/>
    <property type="match status" value="1"/>
</dbReference>
<dbReference type="CDD" id="cd03443">
    <property type="entry name" value="PaaI_thioesterase"/>
    <property type="match status" value="1"/>
</dbReference>
<protein>
    <recommendedName>
        <fullName evidence="3">DUF4442 domain-containing protein</fullName>
    </recommendedName>
</protein>
<evidence type="ECO:0008006" key="3">
    <source>
        <dbReference type="Google" id="ProtNLM"/>
    </source>
</evidence>